<dbReference type="GO" id="GO:0003743">
    <property type="term" value="F:translation initiation factor activity"/>
    <property type="evidence" value="ECO:0007669"/>
    <property type="project" value="UniProtKB-KW"/>
</dbReference>
<evidence type="ECO:0000256" key="3">
    <source>
        <dbReference type="ARBA" id="ARBA00022490"/>
    </source>
</evidence>
<keyword evidence="4" id="KW-0396">Initiation factor</keyword>
<dbReference type="GO" id="GO:0005829">
    <property type="term" value="C:cytosol"/>
    <property type="evidence" value="ECO:0007669"/>
    <property type="project" value="UniProtKB-SubCell"/>
</dbReference>
<keyword evidence="3" id="KW-0963">Cytoplasm</keyword>
<dbReference type="VEuPathDB" id="VectorBase:BGLB036348"/>
<dbReference type="KEGG" id="bgt:106066873"/>
<dbReference type="OrthoDB" id="269919at2759"/>
<dbReference type="SUPFAM" id="SSF100950">
    <property type="entry name" value="NagB/RpiA/CoA transferase-like"/>
    <property type="match status" value="1"/>
</dbReference>
<dbReference type="Proteomes" id="UP000076420">
    <property type="component" value="Unassembled WGS sequence"/>
</dbReference>
<dbReference type="GO" id="GO:0005085">
    <property type="term" value="F:guanyl-nucleotide exchange factor activity"/>
    <property type="evidence" value="ECO:0007669"/>
    <property type="project" value="TreeGrafter"/>
</dbReference>
<protein>
    <recommendedName>
        <fullName evidence="6">Translation initiation factor eIF2B subunit beta</fullName>
    </recommendedName>
    <alternativeName>
        <fullName evidence="7">eIF2B GDP-GTP exchange factor subunit beta</fullName>
    </alternativeName>
</protein>
<dbReference type="InterPro" id="IPR037171">
    <property type="entry name" value="NagB/RpiA_transferase-like"/>
</dbReference>
<organism evidence="10 11">
    <name type="scientific">Biomphalaria glabrata</name>
    <name type="common">Bloodfluke planorb</name>
    <name type="synonym">Freshwater snail</name>
    <dbReference type="NCBI Taxonomy" id="6526"/>
    <lineage>
        <taxon>Eukaryota</taxon>
        <taxon>Metazoa</taxon>
        <taxon>Spiralia</taxon>
        <taxon>Lophotrochozoa</taxon>
        <taxon>Mollusca</taxon>
        <taxon>Gastropoda</taxon>
        <taxon>Heterobranchia</taxon>
        <taxon>Euthyneura</taxon>
        <taxon>Panpulmonata</taxon>
        <taxon>Hygrophila</taxon>
        <taxon>Lymnaeoidea</taxon>
        <taxon>Planorbidae</taxon>
        <taxon>Biomphalaria</taxon>
    </lineage>
</organism>
<dbReference type="Gene3D" id="3.40.50.10470">
    <property type="entry name" value="Translation initiation factor eif-2b, domain 2"/>
    <property type="match status" value="1"/>
</dbReference>
<dbReference type="InterPro" id="IPR000649">
    <property type="entry name" value="IF-2B-related"/>
</dbReference>
<comment type="subcellular location">
    <subcellularLocation>
        <location evidence="1">Cytoplasm</location>
        <location evidence="1">Cytosol</location>
    </subcellularLocation>
</comment>
<evidence type="ECO:0000256" key="6">
    <source>
        <dbReference type="ARBA" id="ARBA00044122"/>
    </source>
</evidence>
<comment type="similarity">
    <text evidence="2 9">Belongs to the eIF-2B alpha/beta/delta subunits family.</text>
</comment>
<proteinExistence type="inferred from homology"/>
<evidence type="ECO:0000256" key="2">
    <source>
        <dbReference type="ARBA" id="ARBA00007251"/>
    </source>
</evidence>
<dbReference type="VEuPathDB" id="VectorBase:BGLAX_046923"/>
<name>A0A2C9LY66_BIOGL</name>
<dbReference type="Pfam" id="PF01008">
    <property type="entry name" value="IF-2B"/>
    <property type="match status" value="1"/>
</dbReference>
<reference evidence="10" key="1">
    <citation type="submission" date="2020-05" db="UniProtKB">
        <authorList>
            <consortium name="EnsemblMetazoa"/>
        </authorList>
    </citation>
    <scope>IDENTIFICATION</scope>
    <source>
        <strain evidence="10">BB02</strain>
    </source>
</reference>
<gene>
    <name evidence="10" type="primary">106066873</name>
</gene>
<evidence type="ECO:0000256" key="4">
    <source>
        <dbReference type="ARBA" id="ARBA00022540"/>
    </source>
</evidence>
<dbReference type="EnsemblMetazoa" id="BGLB036348-RA">
    <property type="protein sequence ID" value="BGLB036348-PA"/>
    <property type="gene ID" value="BGLB036348"/>
</dbReference>
<dbReference type="AlphaFoldDB" id="A0A2C9LY66"/>
<dbReference type="InterPro" id="IPR042529">
    <property type="entry name" value="IF_2B-like_C"/>
</dbReference>
<evidence type="ECO:0000256" key="7">
    <source>
        <dbReference type="ARBA" id="ARBA00044228"/>
    </source>
</evidence>
<evidence type="ECO:0000256" key="9">
    <source>
        <dbReference type="RuleBase" id="RU003814"/>
    </source>
</evidence>
<evidence type="ECO:0000256" key="1">
    <source>
        <dbReference type="ARBA" id="ARBA00004514"/>
    </source>
</evidence>
<evidence type="ECO:0000256" key="8">
    <source>
        <dbReference type="ARBA" id="ARBA00046432"/>
    </source>
</evidence>
<comment type="subunit">
    <text evidence="8">Component of the translation initiation factor 2B (eIF2B) complex which is a heterodecamer of two sets of five different subunits: alpha, beta, gamma, delta and epsilon. Subunits alpha, beta and delta comprise a regulatory subcomplex and subunits epsilon and gamma comprise a catalytic subcomplex. Within the complex, the hexameric regulatory complex resides at the center, with the two heterodimeric catalytic subcomplexes bound on opposite sides.</text>
</comment>
<evidence type="ECO:0000313" key="11">
    <source>
        <dbReference type="Proteomes" id="UP000076420"/>
    </source>
</evidence>
<dbReference type="PANTHER" id="PTHR45859:SF1">
    <property type="entry name" value="TRANSLATION INITIATION FACTOR EIF-2B SUBUNIT BETA"/>
    <property type="match status" value="1"/>
</dbReference>
<dbReference type="PANTHER" id="PTHR45859">
    <property type="entry name" value="TRANSLATION INITIATION FACTOR EIF-2B SUBUNIT BETA"/>
    <property type="match status" value="1"/>
</dbReference>
<evidence type="ECO:0000313" key="10">
    <source>
        <dbReference type="EnsemblMetazoa" id="BGLB036348-PA"/>
    </source>
</evidence>
<accession>A0A2C9LY66</accession>
<dbReference type="GO" id="GO:0005851">
    <property type="term" value="C:eukaryotic translation initiation factor 2B complex"/>
    <property type="evidence" value="ECO:0007669"/>
    <property type="project" value="TreeGrafter"/>
</dbReference>
<dbReference type="STRING" id="6526.A0A2C9LY66"/>
<evidence type="ECO:0000256" key="5">
    <source>
        <dbReference type="ARBA" id="ARBA00022917"/>
    </source>
</evidence>
<keyword evidence="5" id="KW-0648">Protein biosynthesis</keyword>
<dbReference type="InterPro" id="IPR051855">
    <property type="entry name" value="eIF2B_beta_subunit"/>
</dbReference>
<sequence>MDYPPIHVPKVLGATYIHQNYVVQTSIDVLKIISCRRWQLAVHDQQDDRTIVQHACRMTSKLYTSQGSCDVAIKTVNLLIRIISQTKFSSEKDLIRHVAAEGSKIQAGDPSENIIGNIIFRVLKIIRDEWREISQANDTEAQISHTLKASIIEAVSEFKTEIEGCVDNIAALAPNYINENDVVLTIGRSRTVEALFKHAASKGIKFQVLVSECAPFYKGHEMAKNLAQAKINTTLITECQIGIVMPRVNKVVIGTHSIMANGGLKAVTGTNILSVLAKETNKPVIVCSSMYKLSPLFHSTPKHASFNKFATPSEILDYEDAELLSKVEVMAPIFDYVPPHLVYMILSNNGAQPVSYVYRLVKDFYHPDDVEQPTNS</sequence>